<dbReference type="PROSITE" id="PS50102">
    <property type="entry name" value="RRM"/>
    <property type="match status" value="1"/>
</dbReference>
<evidence type="ECO:0008006" key="6">
    <source>
        <dbReference type="Google" id="ProtNLM"/>
    </source>
</evidence>
<dbReference type="AlphaFoldDB" id="A0AAN6S7G9"/>
<proteinExistence type="predicted"/>
<dbReference type="SUPFAM" id="SSF54695">
    <property type="entry name" value="POZ domain"/>
    <property type="match status" value="1"/>
</dbReference>
<name>A0AAN6S7G9_9PEZI</name>
<protein>
    <recommendedName>
        <fullName evidence="6">RRM domain-containing protein</fullName>
    </recommendedName>
</protein>
<feature type="domain" description="RRM" evidence="3">
    <location>
        <begin position="116"/>
        <end position="193"/>
    </location>
</feature>
<reference evidence="5" key="1">
    <citation type="journal article" date="2023" name="Mol. Phylogenet. Evol.">
        <title>Genome-scale phylogeny and comparative genomics of the fungal order Sordariales.</title>
        <authorList>
            <person name="Hensen N."/>
            <person name="Bonometti L."/>
            <person name="Westerberg I."/>
            <person name="Brannstrom I.O."/>
            <person name="Guillou S."/>
            <person name="Cros-Aarteil S."/>
            <person name="Calhoun S."/>
            <person name="Haridas S."/>
            <person name="Kuo A."/>
            <person name="Mondo S."/>
            <person name="Pangilinan J."/>
            <person name="Riley R."/>
            <person name="LaButti K."/>
            <person name="Andreopoulos B."/>
            <person name="Lipzen A."/>
            <person name="Chen C."/>
            <person name="Yan M."/>
            <person name="Daum C."/>
            <person name="Ng V."/>
            <person name="Clum A."/>
            <person name="Steindorff A."/>
            <person name="Ohm R.A."/>
            <person name="Martin F."/>
            <person name="Silar P."/>
            <person name="Natvig D.O."/>
            <person name="Lalanne C."/>
            <person name="Gautier V."/>
            <person name="Ament-Velasquez S.L."/>
            <person name="Kruys A."/>
            <person name="Hutchinson M.I."/>
            <person name="Powell A.J."/>
            <person name="Barry K."/>
            <person name="Miller A.N."/>
            <person name="Grigoriev I.V."/>
            <person name="Debuchy R."/>
            <person name="Gladieux P."/>
            <person name="Hiltunen Thoren M."/>
            <person name="Johannesson H."/>
        </authorList>
    </citation>
    <scope>NUCLEOTIDE SEQUENCE [LARGE SCALE GENOMIC DNA]</scope>
    <source>
        <strain evidence="5">CBS 340.73</strain>
    </source>
</reference>
<organism evidence="4 5">
    <name type="scientific">Diplogelasinospora grovesii</name>
    <dbReference type="NCBI Taxonomy" id="303347"/>
    <lineage>
        <taxon>Eukaryota</taxon>
        <taxon>Fungi</taxon>
        <taxon>Dikarya</taxon>
        <taxon>Ascomycota</taxon>
        <taxon>Pezizomycotina</taxon>
        <taxon>Sordariomycetes</taxon>
        <taxon>Sordariomycetidae</taxon>
        <taxon>Sordariales</taxon>
        <taxon>Diplogelasinosporaceae</taxon>
        <taxon>Diplogelasinospora</taxon>
    </lineage>
</organism>
<dbReference type="SMART" id="SM00360">
    <property type="entry name" value="RRM"/>
    <property type="match status" value="1"/>
</dbReference>
<feature type="domain" description="BTB" evidence="2">
    <location>
        <begin position="27"/>
        <end position="96"/>
    </location>
</feature>
<dbReference type="EMBL" id="MU853770">
    <property type="protein sequence ID" value="KAK3942888.1"/>
    <property type="molecule type" value="Genomic_DNA"/>
</dbReference>
<keyword evidence="5" id="KW-1185">Reference proteome</keyword>
<evidence type="ECO:0000313" key="4">
    <source>
        <dbReference type="EMBL" id="KAK3942888.1"/>
    </source>
</evidence>
<dbReference type="InterPro" id="IPR011333">
    <property type="entry name" value="SKP1/BTB/POZ_sf"/>
</dbReference>
<dbReference type="Proteomes" id="UP001303473">
    <property type="component" value="Unassembled WGS sequence"/>
</dbReference>
<dbReference type="InterPro" id="IPR000504">
    <property type="entry name" value="RRM_dom"/>
</dbReference>
<dbReference type="InterPro" id="IPR012677">
    <property type="entry name" value="Nucleotide-bd_a/b_plait_sf"/>
</dbReference>
<evidence type="ECO:0000313" key="5">
    <source>
        <dbReference type="Proteomes" id="UP001303473"/>
    </source>
</evidence>
<dbReference type="PROSITE" id="PS50097">
    <property type="entry name" value="BTB"/>
    <property type="match status" value="1"/>
</dbReference>
<accession>A0AAN6S7G9</accession>
<keyword evidence="1" id="KW-0694">RNA-binding</keyword>
<dbReference type="PANTHER" id="PTHR47843">
    <property type="entry name" value="BTB DOMAIN-CONTAINING PROTEIN-RELATED"/>
    <property type="match status" value="1"/>
</dbReference>
<dbReference type="Gene3D" id="3.30.70.330">
    <property type="match status" value="1"/>
</dbReference>
<evidence type="ECO:0000259" key="3">
    <source>
        <dbReference type="PROSITE" id="PS50102"/>
    </source>
</evidence>
<dbReference type="InterPro" id="IPR000210">
    <property type="entry name" value="BTB/POZ_dom"/>
</dbReference>
<sequence length="448" mass="50619">MEAGPHGELAPVMDCFRFSRDSKFQSPPFKFVVGEARKEFWLHKDLISKLSKPLNALINGPWREAREGSVEWDDIDEETFRRFIDFVYTRDYRSPAPEIVENSTKEHGDATSPESRTLFVGNIPYSADEMSVSLFFEPYAAVEHVRIPTNVRSGHSKGLAFVTFKGIDDAKTALQLNGANFLGRPVRLDFYKCCHGRNECRHHNGDGQGGSAVKRQGCPVAENDGDQSIIDLQTAAEQPLDSLFSDPSAITPGCLKPEPLSKLGFSIKTFLYYPITQVRDDNKEFFDYLSFLPGYNRCARMKMFESAANIWLAEALGVVSAPREDNKPNESFENIFLAHARLYALGDRYMIPTLKKLAAAKLAVVLFNWVVYPERIDELAELVRYVYANTVEQCRLRRVVKWYAAALWYDLRAHAAWKELVDEEGAFAQDMADLSTGIATNPRGVDIE</sequence>
<dbReference type="SUPFAM" id="SSF54928">
    <property type="entry name" value="RNA-binding domain, RBD"/>
    <property type="match status" value="1"/>
</dbReference>
<dbReference type="InterPro" id="IPR035979">
    <property type="entry name" value="RBD_domain_sf"/>
</dbReference>
<evidence type="ECO:0000256" key="1">
    <source>
        <dbReference type="PROSITE-ProRule" id="PRU00176"/>
    </source>
</evidence>
<dbReference type="CDD" id="cd18186">
    <property type="entry name" value="BTB_POZ_ZBTB_KLHL-like"/>
    <property type="match status" value="1"/>
</dbReference>
<comment type="caution">
    <text evidence="4">The sequence shown here is derived from an EMBL/GenBank/DDBJ whole genome shotgun (WGS) entry which is preliminary data.</text>
</comment>
<dbReference type="Pfam" id="PF00076">
    <property type="entry name" value="RRM_1"/>
    <property type="match status" value="1"/>
</dbReference>
<dbReference type="GO" id="GO:0003723">
    <property type="term" value="F:RNA binding"/>
    <property type="evidence" value="ECO:0007669"/>
    <property type="project" value="UniProtKB-UniRule"/>
</dbReference>
<dbReference type="Gene3D" id="3.30.710.10">
    <property type="entry name" value="Potassium Channel Kv1.1, Chain A"/>
    <property type="match status" value="1"/>
</dbReference>
<dbReference type="PANTHER" id="PTHR47843:SF2">
    <property type="entry name" value="BTB DOMAIN-CONTAINING PROTEIN"/>
    <property type="match status" value="1"/>
</dbReference>
<gene>
    <name evidence="4" type="ORF">QBC46DRAFT_339140</name>
</gene>
<evidence type="ECO:0000259" key="2">
    <source>
        <dbReference type="PROSITE" id="PS50097"/>
    </source>
</evidence>